<evidence type="ECO:0000256" key="2">
    <source>
        <dbReference type="ARBA" id="ARBA00010072"/>
    </source>
</evidence>
<feature type="transmembrane region" description="Helical" evidence="9">
    <location>
        <begin position="41"/>
        <end position="65"/>
    </location>
</feature>
<dbReference type="Gene3D" id="1.10.3720.10">
    <property type="entry name" value="MetI-like"/>
    <property type="match status" value="1"/>
</dbReference>
<keyword evidence="6" id="KW-0029">Amino-acid transport</keyword>
<dbReference type="GO" id="GO:0043190">
    <property type="term" value="C:ATP-binding cassette (ABC) transporter complex"/>
    <property type="evidence" value="ECO:0007669"/>
    <property type="project" value="InterPro"/>
</dbReference>
<evidence type="ECO:0000256" key="8">
    <source>
        <dbReference type="ARBA" id="ARBA00023136"/>
    </source>
</evidence>
<dbReference type="KEGG" id="rxy:Rxyl_0500"/>
<evidence type="ECO:0000256" key="3">
    <source>
        <dbReference type="ARBA" id="ARBA00022448"/>
    </source>
</evidence>
<dbReference type="NCBIfam" id="TIGR01726">
    <property type="entry name" value="HEQRo_perm_3TM"/>
    <property type="match status" value="1"/>
</dbReference>
<feature type="transmembrane region" description="Helical" evidence="9">
    <location>
        <begin position="211"/>
        <end position="229"/>
    </location>
</feature>
<dbReference type="PANTHER" id="PTHR30614:SF20">
    <property type="entry name" value="GLUTAMINE TRANSPORT SYSTEM PERMEASE PROTEIN GLNP"/>
    <property type="match status" value="1"/>
</dbReference>
<dbReference type="eggNOG" id="COG0765">
    <property type="taxonomic scope" value="Bacteria"/>
</dbReference>
<evidence type="ECO:0000256" key="5">
    <source>
        <dbReference type="ARBA" id="ARBA00022692"/>
    </source>
</evidence>
<gene>
    <name evidence="11" type="ordered locus">Rxyl_0500</name>
</gene>
<dbReference type="HOGENOM" id="CLU_019602_1_1_11"/>
<evidence type="ECO:0000256" key="7">
    <source>
        <dbReference type="ARBA" id="ARBA00022989"/>
    </source>
</evidence>
<dbReference type="Pfam" id="PF00528">
    <property type="entry name" value="BPD_transp_1"/>
    <property type="match status" value="1"/>
</dbReference>
<dbReference type="GO" id="GO:0022857">
    <property type="term" value="F:transmembrane transporter activity"/>
    <property type="evidence" value="ECO:0007669"/>
    <property type="project" value="InterPro"/>
</dbReference>
<dbReference type="FunFam" id="1.10.3720.10:FF:000033">
    <property type="entry name" value="Polar amino acid ABC transporter permease"/>
    <property type="match status" value="1"/>
</dbReference>
<evidence type="ECO:0000256" key="4">
    <source>
        <dbReference type="ARBA" id="ARBA00022475"/>
    </source>
</evidence>
<dbReference type="SUPFAM" id="SSF161098">
    <property type="entry name" value="MetI-like"/>
    <property type="match status" value="1"/>
</dbReference>
<dbReference type="Proteomes" id="UP000006637">
    <property type="component" value="Chromosome"/>
</dbReference>
<proteinExistence type="inferred from homology"/>
<organism evidence="11 12">
    <name type="scientific">Rubrobacter xylanophilus (strain DSM 9941 / JCM 11954 / NBRC 16129 / PRD-1)</name>
    <dbReference type="NCBI Taxonomy" id="266117"/>
    <lineage>
        <taxon>Bacteria</taxon>
        <taxon>Bacillati</taxon>
        <taxon>Actinomycetota</taxon>
        <taxon>Rubrobacteria</taxon>
        <taxon>Rubrobacterales</taxon>
        <taxon>Rubrobacteraceae</taxon>
        <taxon>Rubrobacter</taxon>
    </lineage>
</organism>
<keyword evidence="5 9" id="KW-0812">Transmembrane</keyword>
<dbReference type="PhylomeDB" id="Q1AYQ4"/>
<keyword evidence="4" id="KW-1003">Cell membrane</keyword>
<reference evidence="11 12" key="1">
    <citation type="submission" date="2006-06" db="EMBL/GenBank/DDBJ databases">
        <title>Complete sequence of Rubrobacter xylanophilus DSM 9941.</title>
        <authorList>
            <consortium name="US DOE Joint Genome Institute"/>
            <person name="Copeland A."/>
            <person name="Lucas S."/>
            <person name="Lapidus A."/>
            <person name="Barry K."/>
            <person name="Detter J.C."/>
            <person name="Glavina del Rio T."/>
            <person name="Hammon N."/>
            <person name="Israni S."/>
            <person name="Dalin E."/>
            <person name="Tice H."/>
            <person name="Pitluck S."/>
            <person name="Munk A.C."/>
            <person name="Brettin T."/>
            <person name="Bruce D."/>
            <person name="Han C."/>
            <person name="Tapia R."/>
            <person name="Gilna P."/>
            <person name="Schmutz J."/>
            <person name="Larimer F."/>
            <person name="Land M."/>
            <person name="Hauser L."/>
            <person name="Kyrpides N."/>
            <person name="Lykidis A."/>
            <person name="da Costa M.S."/>
            <person name="Rainey F.A."/>
            <person name="Empadinhas N."/>
            <person name="Jolivet E."/>
            <person name="Battista J.R."/>
            <person name="Richardson P."/>
        </authorList>
    </citation>
    <scope>NUCLEOTIDE SEQUENCE [LARGE SCALE GENOMIC DNA]</scope>
    <source>
        <strain evidence="12">DSM 9941 / NBRC 16129 / PRD-1</strain>
    </source>
</reference>
<evidence type="ECO:0000313" key="11">
    <source>
        <dbReference type="EMBL" id="ABG03474.1"/>
    </source>
</evidence>
<dbReference type="InterPro" id="IPR000515">
    <property type="entry name" value="MetI-like"/>
</dbReference>
<feature type="domain" description="ABC transmembrane type-1" evidence="10">
    <location>
        <begin position="41"/>
        <end position="229"/>
    </location>
</feature>
<comment type="subcellular location">
    <subcellularLocation>
        <location evidence="1 9">Cell membrane</location>
        <topology evidence="1 9">Multi-pass membrane protein</topology>
    </subcellularLocation>
</comment>
<dbReference type="InterPro" id="IPR035906">
    <property type="entry name" value="MetI-like_sf"/>
</dbReference>
<dbReference type="PROSITE" id="PS50928">
    <property type="entry name" value="ABC_TM1"/>
    <property type="match status" value="1"/>
</dbReference>
<dbReference type="AlphaFoldDB" id="Q1AYQ4"/>
<keyword evidence="8 9" id="KW-0472">Membrane</keyword>
<protein>
    <submittedName>
        <fullName evidence="11">Amino acid ABC transporter, permease protein, 3-TM region, His/Glu/Gln/Arg/opine</fullName>
    </submittedName>
</protein>
<keyword evidence="12" id="KW-1185">Reference proteome</keyword>
<dbReference type="GO" id="GO:0006865">
    <property type="term" value="P:amino acid transport"/>
    <property type="evidence" value="ECO:0007669"/>
    <property type="project" value="UniProtKB-KW"/>
</dbReference>
<dbReference type="CDD" id="cd06261">
    <property type="entry name" value="TM_PBP2"/>
    <property type="match status" value="1"/>
</dbReference>
<evidence type="ECO:0000256" key="6">
    <source>
        <dbReference type="ARBA" id="ARBA00022970"/>
    </source>
</evidence>
<evidence type="ECO:0000256" key="9">
    <source>
        <dbReference type="RuleBase" id="RU363032"/>
    </source>
</evidence>
<comment type="similarity">
    <text evidence="2">Belongs to the binding-protein-dependent transport system permease family. HisMQ subfamily.</text>
</comment>
<keyword evidence="3 9" id="KW-0813">Transport</keyword>
<sequence length="242" mass="26390">MPDWWPPVEINPQDLSPERLVGYYLDFGVVLENPAPLLKGLAVTLSLAALAEVVGIVLGLFLALLKISRSRLLSLPAQVYIDVFRGTPLLVQITIIYFTTAAVGIRFTSLFFAGLTALSLNSAAYVAEIFRAGIQSIDKGQMEAGRASGLSYAQTMRYIIVPQAFRRVIPPLTNEFVTLIKDTSLVSVIGLAELLRAARVLQSATFNGTPLIAAALIYLAVCLPLIYLTNILERRLNRRTAA</sequence>
<dbReference type="InterPro" id="IPR010065">
    <property type="entry name" value="AA_ABC_transptr_permease_3TM"/>
</dbReference>
<dbReference type="PANTHER" id="PTHR30614">
    <property type="entry name" value="MEMBRANE COMPONENT OF AMINO ACID ABC TRANSPORTER"/>
    <property type="match status" value="1"/>
</dbReference>
<dbReference type="RefSeq" id="WP_011563492.1">
    <property type="nucleotide sequence ID" value="NC_008148.1"/>
</dbReference>
<keyword evidence="7 9" id="KW-1133">Transmembrane helix</keyword>
<evidence type="ECO:0000256" key="1">
    <source>
        <dbReference type="ARBA" id="ARBA00004651"/>
    </source>
</evidence>
<accession>Q1AYQ4</accession>
<evidence type="ECO:0000259" key="10">
    <source>
        <dbReference type="PROSITE" id="PS50928"/>
    </source>
</evidence>
<evidence type="ECO:0000313" key="12">
    <source>
        <dbReference type="Proteomes" id="UP000006637"/>
    </source>
</evidence>
<dbReference type="EMBL" id="CP000386">
    <property type="protein sequence ID" value="ABG03474.1"/>
    <property type="molecule type" value="Genomic_DNA"/>
</dbReference>
<feature type="transmembrane region" description="Helical" evidence="9">
    <location>
        <begin position="95"/>
        <end position="118"/>
    </location>
</feature>
<dbReference type="InterPro" id="IPR043429">
    <property type="entry name" value="ArtM/GltK/GlnP/TcyL/YhdX-like"/>
</dbReference>
<dbReference type="STRING" id="266117.Rxyl_0500"/>
<name>Q1AYQ4_RUBXD</name>